<evidence type="ECO:0000256" key="1">
    <source>
        <dbReference type="ARBA" id="ARBA00022801"/>
    </source>
</evidence>
<accession>A0A3E0WZ98</accession>
<sequence length="219" mass="23018">MPAETTTEAVQIPTGEVSLAGDLTVPNSALGLVVFAHGSGSSRFSERNRFVARSLQAAGLGTLLFDLLTGDEERIDAYTAELRFDIDLLGQRLTAAVDWLQANPTIGGLGVGLFGASTGAAAALKAAAQRPGVVKAVVSRGGRPELAGDDLFRVRAPCLLLVGGLDGVVIELNRTAADSLRVEHELIIVPGATHLFPEPGALENVAERTRDWFLRLLPT</sequence>
<comment type="caution">
    <text evidence="3">The sequence shown here is derived from an EMBL/GenBank/DDBJ whole genome shotgun (WGS) entry which is preliminary data.</text>
</comment>
<protein>
    <submittedName>
        <fullName evidence="3">Hydrolase</fullName>
    </submittedName>
</protein>
<keyword evidence="1 3" id="KW-0378">Hydrolase</keyword>
<dbReference type="GO" id="GO:0052689">
    <property type="term" value="F:carboxylic ester hydrolase activity"/>
    <property type="evidence" value="ECO:0007669"/>
    <property type="project" value="UniProtKB-ARBA"/>
</dbReference>
<dbReference type="InterPro" id="IPR050261">
    <property type="entry name" value="FrsA_esterase"/>
</dbReference>
<keyword evidence="4" id="KW-1185">Reference proteome</keyword>
<organism evidence="3 4">
    <name type="scientific">Alkalilimnicola ehrlichii</name>
    <dbReference type="NCBI Taxonomy" id="351052"/>
    <lineage>
        <taxon>Bacteria</taxon>
        <taxon>Pseudomonadati</taxon>
        <taxon>Pseudomonadota</taxon>
        <taxon>Gammaproteobacteria</taxon>
        <taxon>Chromatiales</taxon>
        <taxon>Ectothiorhodospiraceae</taxon>
        <taxon>Alkalilimnicola</taxon>
    </lineage>
</organism>
<evidence type="ECO:0000259" key="2">
    <source>
        <dbReference type="Pfam" id="PF01738"/>
    </source>
</evidence>
<evidence type="ECO:0000313" key="3">
    <source>
        <dbReference type="EMBL" id="RFA38138.1"/>
    </source>
</evidence>
<dbReference type="SUPFAM" id="SSF53474">
    <property type="entry name" value="alpha/beta-Hydrolases"/>
    <property type="match status" value="1"/>
</dbReference>
<dbReference type="Gene3D" id="3.40.50.1820">
    <property type="entry name" value="alpha/beta hydrolase"/>
    <property type="match status" value="1"/>
</dbReference>
<name>A0A3E0WZ98_9GAMM</name>
<proteinExistence type="predicted"/>
<dbReference type="Pfam" id="PF01738">
    <property type="entry name" value="DLH"/>
    <property type="match status" value="1"/>
</dbReference>
<dbReference type="PANTHER" id="PTHR22946">
    <property type="entry name" value="DIENELACTONE HYDROLASE DOMAIN-CONTAINING PROTEIN-RELATED"/>
    <property type="match status" value="1"/>
</dbReference>
<dbReference type="EMBL" id="NFZW01000005">
    <property type="protein sequence ID" value="RFA38138.1"/>
    <property type="molecule type" value="Genomic_DNA"/>
</dbReference>
<dbReference type="RefSeq" id="WP_116301453.1">
    <property type="nucleotide sequence ID" value="NZ_NFZV01000004.1"/>
</dbReference>
<gene>
    <name evidence="3" type="ORF">CAL65_07380</name>
</gene>
<evidence type="ECO:0000313" key="4">
    <source>
        <dbReference type="Proteomes" id="UP000256763"/>
    </source>
</evidence>
<dbReference type="Proteomes" id="UP000256763">
    <property type="component" value="Unassembled WGS sequence"/>
</dbReference>
<dbReference type="OrthoDB" id="9810066at2"/>
<reference evidence="4" key="1">
    <citation type="submission" date="2017-05" db="EMBL/GenBank/DDBJ databases">
        <authorList>
            <person name="Sharma S."/>
            <person name="Sidhu C."/>
            <person name="Pinnaka A.K."/>
        </authorList>
    </citation>
    <scope>NUCLEOTIDE SEQUENCE [LARGE SCALE GENOMIC DNA]</scope>
    <source>
        <strain evidence="4">AK93</strain>
    </source>
</reference>
<dbReference type="InterPro" id="IPR002925">
    <property type="entry name" value="Dienelactn_hydro"/>
</dbReference>
<dbReference type="PANTHER" id="PTHR22946:SF9">
    <property type="entry name" value="POLYKETIDE TRANSFERASE AF380"/>
    <property type="match status" value="1"/>
</dbReference>
<feature type="domain" description="Dienelactone hydrolase" evidence="2">
    <location>
        <begin position="27"/>
        <end position="211"/>
    </location>
</feature>
<dbReference type="AlphaFoldDB" id="A0A3E0WZ98"/>
<dbReference type="InterPro" id="IPR029058">
    <property type="entry name" value="AB_hydrolase_fold"/>
</dbReference>